<reference evidence="2" key="1">
    <citation type="journal article" date="2019" name="BMC Genomics">
        <title>A new reference genome for Sorghum bicolor reveals high levels of sequence similarity between sweet and grain genotypes: implications for the genetics of sugar metabolism.</title>
        <authorList>
            <person name="Cooper E.A."/>
            <person name="Brenton Z.W."/>
            <person name="Flinn B.S."/>
            <person name="Jenkins J."/>
            <person name="Shu S."/>
            <person name="Flowers D."/>
            <person name="Luo F."/>
            <person name="Wang Y."/>
            <person name="Xia P."/>
            <person name="Barry K."/>
            <person name="Daum C."/>
            <person name="Lipzen A."/>
            <person name="Yoshinaga Y."/>
            <person name="Schmutz J."/>
            <person name="Saski C."/>
            <person name="Vermerris W."/>
            <person name="Kresovich S."/>
        </authorList>
    </citation>
    <scope>NUCLEOTIDE SEQUENCE</scope>
</reference>
<organism evidence="2 3">
    <name type="scientific">Sorghum bicolor</name>
    <name type="common">Sorghum</name>
    <name type="synonym">Sorghum vulgare</name>
    <dbReference type="NCBI Taxonomy" id="4558"/>
    <lineage>
        <taxon>Eukaryota</taxon>
        <taxon>Viridiplantae</taxon>
        <taxon>Streptophyta</taxon>
        <taxon>Embryophyta</taxon>
        <taxon>Tracheophyta</taxon>
        <taxon>Spermatophyta</taxon>
        <taxon>Magnoliopsida</taxon>
        <taxon>Liliopsida</taxon>
        <taxon>Poales</taxon>
        <taxon>Poaceae</taxon>
        <taxon>PACMAD clade</taxon>
        <taxon>Panicoideae</taxon>
        <taxon>Andropogonodae</taxon>
        <taxon>Andropogoneae</taxon>
        <taxon>Sorghinae</taxon>
        <taxon>Sorghum</taxon>
    </lineage>
</organism>
<keyword evidence="1" id="KW-0732">Signal</keyword>
<sequence>MAHLRKNFSVAVLLIVIVAAVAGTSGSYHGLCCWTLDNNVDCDDLCLEESSNNIHGECFWFKCYCYTGH</sequence>
<dbReference type="SUPFAM" id="SSF57095">
    <property type="entry name" value="Scorpion toxin-like"/>
    <property type="match status" value="1"/>
</dbReference>
<gene>
    <name evidence="2" type="ORF">BDA96_04G079300</name>
</gene>
<protein>
    <recommendedName>
        <fullName evidence="4">Knottin scorpion toxin-like domain-containing protein</fullName>
    </recommendedName>
</protein>
<dbReference type="EMBL" id="CM027683">
    <property type="protein sequence ID" value="KAG0532103.1"/>
    <property type="molecule type" value="Genomic_DNA"/>
</dbReference>
<evidence type="ECO:0000313" key="2">
    <source>
        <dbReference type="EMBL" id="KAG0532103.1"/>
    </source>
</evidence>
<name>A0A921R1B9_SORBI</name>
<evidence type="ECO:0008006" key="4">
    <source>
        <dbReference type="Google" id="ProtNLM"/>
    </source>
</evidence>
<feature type="chain" id="PRO_5037779019" description="Knottin scorpion toxin-like domain-containing protein" evidence="1">
    <location>
        <begin position="27"/>
        <end position="69"/>
    </location>
</feature>
<accession>A0A921R1B9</accession>
<comment type="caution">
    <text evidence="2">The sequence shown here is derived from an EMBL/GenBank/DDBJ whole genome shotgun (WGS) entry which is preliminary data.</text>
</comment>
<feature type="signal peptide" evidence="1">
    <location>
        <begin position="1"/>
        <end position="26"/>
    </location>
</feature>
<dbReference type="AlphaFoldDB" id="A0A921R1B9"/>
<dbReference type="Proteomes" id="UP000807115">
    <property type="component" value="Chromosome 4"/>
</dbReference>
<evidence type="ECO:0000256" key="1">
    <source>
        <dbReference type="SAM" id="SignalP"/>
    </source>
</evidence>
<evidence type="ECO:0000313" key="3">
    <source>
        <dbReference type="Proteomes" id="UP000807115"/>
    </source>
</evidence>
<proteinExistence type="predicted"/>
<reference evidence="2" key="2">
    <citation type="submission" date="2020-10" db="EMBL/GenBank/DDBJ databases">
        <authorList>
            <person name="Cooper E.A."/>
            <person name="Brenton Z.W."/>
            <person name="Flinn B.S."/>
            <person name="Jenkins J."/>
            <person name="Shu S."/>
            <person name="Flowers D."/>
            <person name="Luo F."/>
            <person name="Wang Y."/>
            <person name="Xia P."/>
            <person name="Barry K."/>
            <person name="Daum C."/>
            <person name="Lipzen A."/>
            <person name="Yoshinaga Y."/>
            <person name="Schmutz J."/>
            <person name="Saski C."/>
            <person name="Vermerris W."/>
            <person name="Kresovich S."/>
        </authorList>
    </citation>
    <scope>NUCLEOTIDE SEQUENCE</scope>
</reference>
<dbReference type="InterPro" id="IPR036574">
    <property type="entry name" value="Scorpion_toxin-like_sf"/>
</dbReference>